<dbReference type="InterPro" id="IPR015927">
    <property type="entry name" value="Peptidase_S24_S26A/B/C"/>
</dbReference>
<sequence>MLNRQNNEQRNGGIVKVGERVRQIRKAKKMTILELANAIGGDVGNVSRLERGLQGFSESMLKKVATALSVPVSELFSSDDSVGTVNKYSIESICDKQGGDVYRVDVLDVSASAGNGVSSGDVVEVIRSIEYEPEYARTMFGNRPQGSVMLINVRGDSMTGTIEPGDLIFVDIKTRHFDGDGIYVFNFNGDTFVKRLQKVKFELKVISDNKAYETWSVTPDEMDMLHISGKVLVSQSQQIKRHG</sequence>
<dbReference type="SMART" id="SM00530">
    <property type="entry name" value="HTH_XRE"/>
    <property type="match status" value="1"/>
</dbReference>
<comment type="caution">
    <text evidence="5">The sequence shown here is derived from an EMBL/GenBank/DDBJ whole genome shotgun (WGS) entry which is preliminary data.</text>
</comment>
<dbReference type="CDD" id="cd06529">
    <property type="entry name" value="S24_LexA-like"/>
    <property type="match status" value="1"/>
</dbReference>
<evidence type="ECO:0000256" key="2">
    <source>
        <dbReference type="ARBA" id="ARBA00023125"/>
    </source>
</evidence>
<reference evidence="5 6" key="1">
    <citation type="submission" date="2011-08" db="EMBL/GenBank/DDBJ databases">
        <authorList>
            <person name="Weinstock G."/>
            <person name="Sodergren E."/>
            <person name="Clifton S."/>
            <person name="Fulton L."/>
            <person name="Fulton B."/>
            <person name="Courtney L."/>
            <person name="Fronick C."/>
            <person name="Harrison M."/>
            <person name="Strong C."/>
            <person name="Farmer C."/>
            <person name="Delahaunty K."/>
            <person name="Markovic C."/>
            <person name="Hall O."/>
            <person name="Minx P."/>
            <person name="Tomlinson C."/>
            <person name="Mitreva M."/>
            <person name="Hou S."/>
            <person name="Chen J."/>
            <person name="Wollam A."/>
            <person name="Pepin K.H."/>
            <person name="Johnson M."/>
            <person name="Bhonagiri V."/>
            <person name="Zhang X."/>
            <person name="Suruliraj S."/>
            <person name="Warren W."/>
            <person name="Chinwalla A."/>
            <person name="Mardis E.R."/>
            <person name="Wilson R.K."/>
        </authorList>
    </citation>
    <scope>NUCLEOTIDE SEQUENCE [LARGE SCALE GENOMIC DNA]</scope>
    <source>
        <strain evidence="5 6">ATCC 51873</strain>
    </source>
</reference>
<dbReference type="SUPFAM" id="SSF47413">
    <property type="entry name" value="lambda repressor-like DNA-binding domains"/>
    <property type="match status" value="1"/>
</dbReference>
<dbReference type="Gene3D" id="2.10.109.10">
    <property type="entry name" value="Umud Fragment, subunit A"/>
    <property type="match status" value="1"/>
</dbReference>
<dbReference type="PANTHER" id="PTHR40661:SF3">
    <property type="entry name" value="FELS-1 PROPHAGE TRANSCRIPTIONAL REGULATOR"/>
    <property type="match status" value="1"/>
</dbReference>
<dbReference type="PROSITE" id="PS50943">
    <property type="entry name" value="HTH_CROC1"/>
    <property type="match status" value="1"/>
</dbReference>
<dbReference type="Pfam" id="PF01381">
    <property type="entry name" value="HTH_3"/>
    <property type="match status" value="1"/>
</dbReference>
<dbReference type="AlphaFoldDB" id="G9Y6M5"/>
<dbReference type="EMBL" id="AGCI01000048">
    <property type="protein sequence ID" value="EHM42725.1"/>
    <property type="molecule type" value="Genomic_DNA"/>
</dbReference>
<name>G9Y6M5_HAFAL</name>
<feature type="domain" description="HTH cro/C1-type" evidence="4">
    <location>
        <begin position="21"/>
        <end position="75"/>
    </location>
</feature>
<dbReference type="PANTHER" id="PTHR40661">
    <property type="match status" value="1"/>
</dbReference>
<dbReference type="Pfam" id="PF00717">
    <property type="entry name" value="Peptidase_S24"/>
    <property type="match status" value="1"/>
</dbReference>
<proteinExistence type="predicted"/>
<dbReference type="InterPro" id="IPR010982">
    <property type="entry name" value="Lambda_DNA-bd_dom_sf"/>
</dbReference>
<dbReference type="Gene3D" id="1.10.260.40">
    <property type="entry name" value="lambda repressor-like DNA-binding domains"/>
    <property type="match status" value="1"/>
</dbReference>
<dbReference type="PATRIC" id="fig|1002364.3.peg.1922"/>
<evidence type="ECO:0000256" key="3">
    <source>
        <dbReference type="ARBA" id="ARBA00023163"/>
    </source>
</evidence>
<dbReference type="GO" id="GO:0003677">
    <property type="term" value="F:DNA binding"/>
    <property type="evidence" value="ECO:0007669"/>
    <property type="project" value="UniProtKB-KW"/>
</dbReference>
<evidence type="ECO:0000313" key="5">
    <source>
        <dbReference type="EMBL" id="EHM42725.1"/>
    </source>
</evidence>
<dbReference type="HOGENOM" id="CLU_066192_1_2_6"/>
<protein>
    <submittedName>
        <fullName evidence="5">Peptidase S24-like protein</fullName>
    </submittedName>
</protein>
<organism evidence="5 6">
    <name type="scientific">Hafnia alvei ATCC 51873</name>
    <dbReference type="NCBI Taxonomy" id="1002364"/>
    <lineage>
        <taxon>Bacteria</taxon>
        <taxon>Pseudomonadati</taxon>
        <taxon>Pseudomonadota</taxon>
        <taxon>Gammaproteobacteria</taxon>
        <taxon>Enterobacterales</taxon>
        <taxon>Hafniaceae</taxon>
        <taxon>Hafnia</taxon>
    </lineage>
</organism>
<gene>
    <name evidence="5" type="ORF">HMPREF0454_02125</name>
</gene>
<dbReference type="CDD" id="cd00093">
    <property type="entry name" value="HTH_XRE"/>
    <property type="match status" value="1"/>
</dbReference>
<dbReference type="InterPro" id="IPR039418">
    <property type="entry name" value="LexA-like"/>
</dbReference>
<evidence type="ECO:0000313" key="6">
    <source>
        <dbReference type="Proteomes" id="UP000005959"/>
    </source>
</evidence>
<keyword evidence="3" id="KW-0804">Transcription</keyword>
<accession>G9Y6M5</accession>
<evidence type="ECO:0000259" key="4">
    <source>
        <dbReference type="PROSITE" id="PS50943"/>
    </source>
</evidence>
<keyword evidence="1" id="KW-0805">Transcription regulation</keyword>
<dbReference type="Proteomes" id="UP000005959">
    <property type="component" value="Unassembled WGS sequence"/>
</dbReference>
<dbReference type="SUPFAM" id="SSF51306">
    <property type="entry name" value="LexA/Signal peptidase"/>
    <property type="match status" value="1"/>
</dbReference>
<keyword evidence="2" id="KW-0238">DNA-binding</keyword>
<dbReference type="InterPro" id="IPR001387">
    <property type="entry name" value="Cro/C1-type_HTH"/>
</dbReference>
<evidence type="ECO:0000256" key="1">
    <source>
        <dbReference type="ARBA" id="ARBA00023015"/>
    </source>
</evidence>
<dbReference type="InterPro" id="IPR036286">
    <property type="entry name" value="LexA/Signal_pep-like_sf"/>
</dbReference>